<dbReference type="SUPFAM" id="SSF53756">
    <property type="entry name" value="UDP-Glycosyltransferase/glycogen phosphorylase"/>
    <property type="match status" value="1"/>
</dbReference>
<dbReference type="Pfam" id="PF00534">
    <property type="entry name" value="Glycos_transf_1"/>
    <property type="match status" value="1"/>
</dbReference>
<comment type="caution">
    <text evidence="3">The sequence shown here is derived from an EMBL/GenBank/DDBJ whole genome shotgun (WGS) entry which is preliminary data.</text>
</comment>
<dbReference type="Pfam" id="PF13439">
    <property type="entry name" value="Glyco_transf_4"/>
    <property type="match status" value="1"/>
</dbReference>
<name>A0A842ITK7_9FLAO</name>
<proteinExistence type="predicted"/>
<keyword evidence="3" id="KW-0808">Transferase</keyword>
<dbReference type="CDD" id="cd03801">
    <property type="entry name" value="GT4_PimA-like"/>
    <property type="match status" value="1"/>
</dbReference>
<dbReference type="Proteomes" id="UP000533900">
    <property type="component" value="Unassembled WGS sequence"/>
</dbReference>
<feature type="domain" description="Glycosyltransferase subfamily 4-like N-terminal" evidence="2">
    <location>
        <begin position="16"/>
        <end position="180"/>
    </location>
</feature>
<dbReference type="RefSeq" id="WP_185789825.1">
    <property type="nucleotide sequence ID" value="NZ_JACLCP010000004.1"/>
</dbReference>
<organism evidence="3 4">
    <name type="scientific">Winogradskyella flava</name>
    <dbReference type="NCBI Taxonomy" id="1884876"/>
    <lineage>
        <taxon>Bacteria</taxon>
        <taxon>Pseudomonadati</taxon>
        <taxon>Bacteroidota</taxon>
        <taxon>Flavobacteriia</taxon>
        <taxon>Flavobacteriales</taxon>
        <taxon>Flavobacteriaceae</taxon>
        <taxon>Winogradskyella</taxon>
    </lineage>
</organism>
<dbReference type="Gene3D" id="3.40.50.2000">
    <property type="entry name" value="Glycogen Phosphorylase B"/>
    <property type="match status" value="2"/>
</dbReference>
<dbReference type="PANTHER" id="PTHR45947">
    <property type="entry name" value="SULFOQUINOVOSYL TRANSFERASE SQD2"/>
    <property type="match status" value="1"/>
</dbReference>
<evidence type="ECO:0000259" key="2">
    <source>
        <dbReference type="Pfam" id="PF13439"/>
    </source>
</evidence>
<evidence type="ECO:0000313" key="3">
    <source>
        <dbReference type="EMBL" id="MBC2846115.1"/>
    </source>
</evidence>
<reference evidence="3" key="1">
    <citation type="submission" date="2020-08" db="EMBL/GenBank/DDBJ databases">
        <title>Winogradskyella ouciana sp. nov., isolated from the hadal seawater of the Mariana Trench.</title>
        <authorList>
            <person name="He X."/>
        </authorList>
    </citation>
    <scope>NUCLEOTIDE SEQUENCE [LARGE SCALE GENOMIC DNA]</scope>
    <source>
        <strain evidence="3">KCTC 52348</strain>
    </source>
</reference>
<dbReference type="AlphaFoldDB" id="A0A842ITK7"/>
<accession>A0A842ITK7</accession>
<protein>
    <submittedName>
        <fullName evidence="3">Glycosyltransferase family 4 protein</fullName>
    </submittedName>
</protein>
<feature type="domain" description="Glycosyl transferase family 1" evidence="1">
    <location>
        <begin position="184"/>
        <end position="353"/>
    </location>
</feature>
<evidence type="ECO:0000313" key="4">
    <source>
        <dbReference type="Proteomes" id="UP000533900"/>
    </source>
</evidence>
<sequence>MHICFISSEYPIWKSGGVGSFLQTFSRAMVQRGHTISIVGIGETHEEMQLVDEGVHIYRLPVAKLPIAKFIANTRRIHIKIKALNAKEKIDIVESAELGLAFQKKIPSIAYCIRLHGGHHFFSESENRPVHWWQGFKEKLSFKNADGFIAVSEYVKNHTAKYLSYHSKPVEIINYPINTEMFSPNLSINVDVNNITFAGTICEKKGIRQLIMAMPLLREQHSELHLHIYGREWFYKDGTSYTEMLKSKYAPIVDTCVTFHGVIPFNDLPKKYAEAMVCVFPSHMETQGLVAPEAMAMKKPVVFSELGPGPETIENYKTGLLCNPHKIDDIVEKVLWFLNNKDKIERIGNNARAFVLQKFNSSPILNKNISFYKKIIKNK</sequence>
<dbReference type="InterPro" id="IPR028098">
    <property type="entry name" value="Glyco_trans_4-like_N"/>
</dbReference>
<evidence type="ECO:0000259" key="1">
    <source>
        <dbReference type="Pfam" id="PF00534"/>
    </source>
</evidence>
<dbReference type="InterPro" id="IPR050194">
    <property type="entry name" value="Glycosyltransferase_grp1"/>
</dbReference>
<gene>
    <name evidence="3" type="ORF">H7F21_13490</name>
</gene>
<keyword evidence="4" id="KW-1185">Reference proteome</keyword>
<dbReference type="PANTHER" id="PTHR45947:SF3">
    <property type="entry name" value="SULFOQUINOVOSYL TRANSFERASE SQD2"/>
    <property type="match status" value="1"/>
</dbReference>
<dbReference type="GO" id="GO:0016757">
    <property type="term" value="F:glycosyltransferase activity"/>
    <property type="evidence" value="ECO:0007669"/>
    <property type="project" value="InterPro"/>
</dbReference>
<dbReference type="EMBL" id="JACLCP010000004">
    <property type="protein sequence ID" value="MBC2846115.1"/>
    <property type="molecule type" value="Genomic_DNA"/>
</dbReference>
<dbReference type="InterPro" id="IPR001296">
    <property type="entry name" value="Glyco_trans_1"/>
</dbReference>